<evidence type="ECO:0008006" key="3">
    <source>
        <dbReference type="Google" id="ProtNLM"/>
    </source>
</evidence>
<dbReference type="OrthoDB" id="3837801at2"/>
<evidence type="ECO:0000313" key="1">
    <source>
        <dbReference type="EMBL" id="ATG51107.1"/>
    </source>
</evidence>
<sequence length="397" mass="43944">MTRSPTDMSDLVTALMPALSRSLAEQFNVFRVMHHGTHEKQLSNVFSWLLATDGTHELGDVFQQIFLRRVNAELPGDAQLPTTGYRVIQEVDTRGGEEIAGGDVGMDIADIVLARSDAAVAIENYGTSDGHGHDYHRYLSHAVATARVGAVVLLCHRRETHLQRDGWEQAIVVTYSEVLEDLQAHIARDSSWGSLHPEQNFFVQHMIHYFVEGPAAVNLEDQISFVKTMCETGEAERYGFRPQERAVQEFADLVAEHARQQFEDGRKTLAAVKAGLRAFARATLMQQLNDALENGPVERVLTRFVGKWEWCVELHRGEGRPTIFIVFGPTALAENAQVPQQLVEPDFSRVFMSLAGVDGQGPTKMVQTDVGLGEVINGLSGDDERLRDAALALVGDT</sequence>
<keyword evidence="2" id="KW-1185">Reference proteome</keyword>
<protein>
    <recommendedName>
        <fullName evidence="3">PD-(D/E)XK nuclease superfamily protein</fullName>
    </recommendedName>
</protein>
<dbReference type="EMBL" id="CP023563">
    <property type="protein sequence ID" value="ATG51107.1"/>
    <property type="molecule type" value="Genomic_DNA"/>
</dbReference>
<organism evidence="1 2">
    <name type="scientific">Brachybacterium vulturis</name>
    <dbReference type="NCBI Taxonomy" id="2017484"/>
    <lineage>
        <taxon>Bacteria</taxon>
        <taxon>Bacillati</taxon>
        <taxon>Actinomycetota</taxon>
        <taxon>Actinomycetes</taxon>
        <taxon>Micrococcales</taxon>
        <taxon>Dermabacteraceae</taxon>
        <taxon>Brachybacterium</taxon>
    </lineage>
</organism>
<gene>
    <name evidence="1" type="ORF">CFK38_05835</name>
</gene>
<dbReference type="Proteomes" id="UP000218165">
    <property type="component" value="Chromosome"/>
</dbReference>
<evidence type="ECO:0000313" key="2">
    <source>
        <dbReference type="Proteomes" id="UP000218165"/>
    </source>
</evidence>
<name>A0A291GLP0_9MICO</name>
<dbReference type="KEGG" id="brz:CFK38_05835"/>
<accession>A0A291GLP0</accession>
<proteinExistence type="predicted"/>
<dbReference type="AlphaFoldDB" id="A0A291GLP0"/>
<reference evidence="2" key="1">
    <citation type="submission" date="2017-09" db="EMBL/GenBank/DDBJ databases">
        <title>Brachybacterium sp. VM2412.</title>
        <authorList>
            <person name="Tak E.J."/>
            <person name="Bae J.-W."/>
        </authorList>
    </citation>
    <scope>NUCLEOTIDE SEQUENCE [LARGE SCALE GENOMIC DNA]</scope>
    <source>
        <strain evidence="2">VM2412</strain>
    </source>
</reference>